<dbReference type="InterPro" id="IPR050678">
    <property type="entry name" value="DNA_Partitioning_ATPase"/>
</dbReference>
<dbReference type="PANTHER" id="PTHR13696:SF52">
    <property type="entry name" value="PARA FAMILY PROTEIN CT_582"/>
    <property type="match status" value="1"/>
</dbReference>
<dbReference type="Pfam" id="PF13614">
    <property type="entry name" value="AAA_31"/>
    <property type="match status" value="1"/>
</dbReference>
<dbReference type="AlphaFoldDB" id="A0A7V8SYB1"/>
<keyword evidence="3" id="KW-1185">Reference proteome</keyword>
<dbReference type="Proteomes" id="UP000567293">
    <property type="component" value="Unassembled WGS sequence"/>
</dbReference>
<dbReference type="CDD" id="cd02042">
    <property type="entry name" value="ParAB_family"/>
    <property type="match status" value="1"/>
</dbReference>
<comment type="caution">
    <text evidence="2">The sequence shown here is derived from an EMBL/GenBank/DDBJ whole genome shotgun (WGS) entry which is preliminary data.</text>
</comment>
<proteinExistence type="predicted"/>
<name>A0A7V8SYB1_9BACT</name>
<evidence type="ECO:0000259" key="1">
    <source>
        <dbReference type="Pfam" id="PF13614"/>
    </source>
</evidence>
<organism evidence="2 3">
    <name type="scientific">Candidatus Acidiferrum panamense</name>
    <dbReference type="NCBI Taxonomy" id="2741543"/>
    <lineage>
        <taxon>Bacteria</taxon>
        <taxon>Pseudomonadati</taxon>
        <taxon>Acidobacteriota</taxon>
        <taxon>Terriglobia</taxon>
        <taxon>Candidatus Acidiferrales</taxon>
        <taxon>Candidatus Acidiferrum</taxon>
    </lineage>
</organism>
<gene>
    <name evidence="2" type="ORF">HRJ53_17335</name>
</gene>
<evidence type="ECO:0000313" key="3">
    <source>
        <dbReference type="Proteomes" id="UP000567293"/>
    </source>
</evidence>
<dbReference type="SUPFAM" id="SSF52540">
    <property type="entry name" value="P-loop containing nucleoside triphosphate hydrolases"/>
    <property type="match status" value="1"/>
</dbReference>
<dbReference type="EMBL" id="JACDQQ010001662">
    <property type="protein sequence ID" value="MBA0086746.1"/>
    <property type="molecule type" value="Genomic_DNA"/>
</dbReference>
<reference evidence="2" key="1">
    <citation type="submission" date="2020-06" db="EMBL/GenBank/DDBJ databases">
        <title>Legume-microbial interactions unlock mineral nutrients during tropical forest succession.</title>
        <authorList>
            <person name="Epihov D.Z."/>
        </authorList>
    </citation>
    <scope>NUCLEOTIDE SEQUENCE [LARGE SCALE GENOMIC DNA]</scope>
    <source>
        <strain evidence="2">Pan2503</strain>
    </source>
</reference>
<accession>A0A7V8SYB1</accession>
<evidence type="ECO:0000313" key="2">
    <source>
        <dbReference type="EMBL" id="MBA0086746.1"/>
    </source>
</evidence>
<dbReference type="InterPro" id="IPR025669">
    <property type="entry name" value="AAA_dom"/>
</dbReference>
<feature type="domain" description="AAA" evidence="1">
    <location>
        <begin position="7"/>
        <end position="98"/>
    </location>
</feature>
<sequence>MYSTCTPGRLSLAKLEQVLAGQFDAPFRLKDALAPVLKDYDYVIVDTPPSLGILTVNALVAGTHLLVPIQAAYFAIEGTDDLLETYERIRARPNPGLKVLGVVITLYDKRTNISKDTHGQIRSVFGEVLFKTKITKNVRLEESPAYKETIFTFAPKSPGAAEYRKLAGEVIQRVEEDRVASHAEDAA</sequence>
<dbReference type="Gene3D" id="3.40.50.300">
    <property type="entry name" value="P-loop containing nucleotide triphosphate hydrolases"/>
    <property type="match status" value="1"/>
</dbReference>
<dbReference type="PANTHER" id="PTHR13696">
    <property type="entry name" value="P-LOOP CONTAINING NUCLEOSIDE TRIPHOSPHATE HYDROLASE"/>
    <property type="match status" value="1"/>
</dbReference>
<dbReference type="InterPro" id="IPR027417">
    <property type="entry name" value="P-loop_NTPase"/>
</dbReference>
<protein>
    <submittedName>
        <fullName evidence="2">ParA family protein</fullName>
    </submittedName>
</protein>